<dbReference type="AlphaFoldDB" id="A0A0F8XTE5"/>
<feature type="region of interest" description="Disordered" evidence="1">
    <location>
        <begin position="178"/>
        <end position="200"/>
    </location>
</feature>
<accession>A0A0F8XTE5</accession>
<proteinExistence type="predicted"/>
<gene>
    <name evidence="2" type="ORF">LCGC14_2983670</name>
</gene>
<evidence type="ECO:0000313" key="2">
    <source>
        <dbReference type="EMBL" id="KKK64490.1"/>
    </source>
</evidence>
<dbReference type="EMBL" id="LAZR01061002">
    <property type="protein sequence ID" value="KKK64490.1"/>
    <property type="molecule type" value="Genomic_DNA"/>
</dbReference>
<protein>
    <submittedName>
        <fullName evidence="2">Uncharacterized protein</fullName>
    </submittedName>
</protein>
<evidence type="ECO:0000256" key="1">
    <source>
        <dbReference type="SAM" id="MobiDB-lite"/>
    </source>
</evidence>
<organism evidence="2">
    <name type="scientific">marine sediment metagenome</name>
    <dbReference type="NCBI Taxonomy" id="412755"/>
    <lineage>
        <taxon>unclassified sequences</taxon>
        <taxon>metagenomes</taxon>
        <taxon>ecological metagenomes</taxon>
    </lineage>
</organism>
<reference evidence="2" key="1">
    <citation type="journal article" date="2015" name="Nature">
        <title>Complex archaea that bridge the gap between prokaryotes and eukaryotes.</title>
        <authorList>
            <person name="Spang A."/>
            <person name="Saw J.H."/>
            <person name="Jorgensen S.L."/>
            <person name="Zaremba-Niedzwiedzka K."/>
            <person name="Martijn J."/>
            <person name="Lind A.E."/>
            <person name="van Eijk R."/>
            <person name="Schleper C."/>
            <person name="Guy L."/>
            <person name="Ettema T.J."/>
        </authorList>
    </citation>
    <scope>NUCLEOTIDE SEQUENCE</scope>
</reference>
<feature type="compositionally biased region" description="Basic and acidic residues" evidence="1">
    <location>
        <begin position="180"/>
        <end position="200"/>
    </location>
</feature>
<sequence length="200" mass="22083">MTGQKRRRVVTSLGDHGSGCDGALDLARQRIAELEEAHERLRGSLRRSLEGWHQNCGEIRRPHMHRGVDCDEEHPCDCGGWEARDEARALAWPDGPIAKRRAALELEEEVARLRLLDTKFKSLVGNVEGWRAGHGDMPPPDGQEVANSLMSHIEAISAALAPEGSPTLPEALIYAIMPPQDKEAPHAREDADPHQDADAY</sequence>
<name>A0A0F8XTE5_9ZZZZ</name>
<comment type="caution">
    <text evidence="2">The sequence shown here is derived from an EMBL/GenBank/DDBJ whole genome shotgun (WGS) entry which is preliminary data.</text>
</comment>